<keyword evidence="8" id="KW-0630">Potassium</keyword>
<feature type="transmembrane region" description="Helical" evidence="16">
    <location>
        <begin position="213"/>
        <end position="232"/>
    </location>
</feature>
<dbReference type="Pfam" id="PF07885">
    <property type="entry name" value="Ion_trans_2"/>
    <property type="match status" value="1"/>
</dbReference>
<name>A0A8S3Z838_9EUPU</name>
<organism evidence="19 20">
    <name type="scientific">Candidula unifasciata</name>
    <dbReference type="NCBI Taxonomy" id="100452"/>
    <lineage>
        <taxon>Eukaryota</taxon>
        <taxon>Metazoa</taxon>
        <taxon>Spiralia</taxon>
        <taxon>Lophotrochozoa</taxon>
        <taxon>Mollusca</taxon>
        <taxon>Gastropoda</taxon>
        <taxon>Heterobranchia</taxon>
        <taxon>Euthyneura</taxon>
        <taxon>Panpulmonata</taxon>
        <taxon>Eupulmonata</taxon>
        <taxon>Stylommatophora</taxon>
        <taxon>Helicina</taxon>
        <taxon>Helicoidea</taxon>
        <taxon>Geomitridae</taxon>
        <taxon>Candidula</taxon>
    </lineage>
</organism>
<dbReference type="EMBL" id="CAJHNH020002001">
    <property type="protein sequence ID" value="CAG5125269.1"/>
    <property type="molecule type" value="Genomic_DNA"/>
</dbReference>
<keyword evidence="20" id="KW-1185">Reference proteome</keyword>
<evidence type="ECO:0000256" key="13">
    <source>
        <dbReference type="ARBA" id="ARBA00029579"/>
    </source>
</evidence>
<dbReference type="FunFam" id="1.10.287.70:FF:000015">
    <property type="entry name" value="Calcium-activated potassium channel subunit alpha-1 isoform X7"/>
    <property type="match status" value="1"/>
</dbReference>
<dbReference type="GO" id="GO:0060072">
    <property type="term" value="F:large conductance calcium-activated potassium channel activity"/>
    <property type="evidence" value="ECO:0007669"/>
    <property type="project" value="TreeGrafter"/>
</dbReference>
<dbReference type="SUPFAM" id="SSF81324">
    <property type="entry name" value="Voltage-gated potassium channels"/>
    <property type="match status" value="1"/>
</dbReference>
<dbReference type="AlphaFoldDB" id="A0A8S3Z838"/>
<keyword evidence="10" id="KW-0406">Ion transport</keyword>
<evidence type="ECO:0000259" key="17">
    <source>
        <dbReference type="Pfam" id="PF07885"/>
    </source>
</evidence>
<accession>A0A8S3Z838</accession>
<dbReference type="GO" id="GO:0045211">
    <property type="term" value="C:postsynaptic membrane"/>
    <property type="evidence" value="ECO:0007669"/>
    <property type="project" value="TreeGrafter"/>
</dbReference>
<dbReference type="PANTHER" id="PTHR10027">
    <property type="entry name" value="CALCIUM-ACTIVATED POTASSIUM CHANNEL ALPHA CHAIN"/>
    <property type="match status" value="1"/>
</dbReference>
<keyword evidence="2" id="KW-0813">Transport</keyword>
<comment type="catalytic activity">
    <reaction evidence="14">
        <text>K(+)(in) = K(+)(out)</text>
        <dbReference type="Rhea" id="RHEA:29463"/>
        <dbReference type="ChEBI" id="CHEBI:29103"/>
    </reaction>
</comment>
<keyword evidence="4 16" id="KW-0812">Transmembrane</keyword>
<evidence type="ECO:0000256" key="3">
    <source>
        <dbReference type="ARBA" id="ARBA00022538"/>
    </source>
</evidence>
<dbReference type="Proteomes" id="UP000678393">
    <property type="component" value="Unassembled WGS sequence"/>
</dbReference>
<dbReference type="InterPro" id="IPR047871">
    <property type="entry name" value="K_chnl_Slo-like"/>
</dbReference>
<feature type="domain" description="Potassium channel" evidence="17">
    <location>
        <begin position="179"/>
        <end position="263"/>
    </location>
</feature>
<dbReference type="Pfam" id="PF22614">
    <property type="entry name" value="Slo-like_RCK"/>
    <property type="match status" value="1"/>
</dbReference>
<gene>
    <name evidence="19" type="ORF">CUNI_LOCUS10827</name>
</gene>
<evidence type="ECO:0000313" key="20">
    <source>
        <dbReference type="Proteomes" id="UP000678393"/>
    </source>
</evidence>
<evidence type="ECO:0000256" key="4">
    <source>
        <dbReference type="ARBA" id="ARBA00022692"/>
    </source>
</evidence>
<keyword evidence="6" id="KW-0106">Calcium</keyword>
<evidence type="ECO:0000256" key="5">
    <source>
        <dbReference type="ARBA" id="ARBA00022826"/>
    </source>
</evidence>
<evidence type="ECO:0000256" key="14">
    <source>
        <dbReference type="ARBA" id="ARBA00034430"/>
    </source>
</evidence>
<keyword evidence="11 16" id="KW-0472">Membrane</keyword>
<keyword evidence="7" id="KW-0851">Voltage-gated channel</keyword>
<dbReference type="InterPro" id="IPR013099">
    <property type="entry name" value="K_chnl_dom"/>
</dbReference>
<keyword evidence="5" id="KW-0631">Potassium channel</keyword>
<evidence type="ECO:0000256" key="7">
    <source>
        <dbReference type="ARBA" id="ARBA00022882"/>
    </source>
</evidence>
<feature type="transmembrane region" description="Helical" evidence="16">
    <location>
        <begin position="171"/>
        <end position="192"/>
    </location>
</feature>
<feature type="transmembrane region" description="Helical" evidence="16">
    <location>
        <begin position="238"/>
        <end position="259"/>
    </location>
</feature>
<evidence type="ECO:0000256" key="6">
    <source>
        <dbReference type="ARBA" id="ARBA00022837"/>
    </source>
</evidence>
<evidence type="ECO:0000256" key="8">
    <source>
        <dbReference type="ARBA" id="ARBA00022958"/>
    </source>
</evidence>
<evidence type="ECO:0000256" key="1">
    <source>
        <dbReference type="ARBA" id="ARBA00004141"/>
    </source>
</evidence>
<evidence type="ECO:0000256" key="9">
    <source>
        <dbReference type="ARBA" id="ARBA00022989"/>
    </source>
</evidence>
<evidence type="ECO:0000256" key="10">
    <source>
        <dbReference type="ARBA" id="ARBA00023065"/>
    </source>
</evidence>
<feature type="region of interest" description="Disordered" evidence="15">
    <location>
        <begin position="57"/>
        <end position="79"/>
    </location>
</feature>
<dbReference type="GO" id="GO:0034702">
    <property type="term" value="C:monoatomic ion channel complex"/>
    <property type="evidence" value="ECO:0007669"/>
    <property type="project" value="UniProtKB-KW"/>
</dbReference>
<keyword evidence="3" id="KW-0633">Potassium transport</keyword>
<comment type="subcellular location">
    <subcellularLocation>
        <location evidence="1">Membrane</location>
        <topology evidence="1">Multi-pass membrane protein</topology>
    </subcellularLocation>
</comment>
<evidence type="ECO:0000256" key="12">
    <source>
        <dbReference type="ARBA" id="ARBA00023303"/>
    </source>
</evidence>
<evidence type="ECO:0000256" key="2">
    <source>
        <dbReference type="ARBA" id="ARBA00022448"/>
    </source>
</evidence>
<proteinExistence type="predicted"/>
<comment type="caution">
    <text evidence="19">The sequence shown here is derived from an EMBL/GenBank/DDBJ whole genome shotgun (WGS) entry which is preliminary data.</text>
</comment>
<feature type="transmembrane region" description="Helical" evidence="16">
    <location>
        <begin position="111"/>
        <end position="135"/>
    </location>
</feature>
<dbReference type="Gene3D" id="1.10.287.70">
    <property type="match status" value="1"/>
</dbReference>
<protein>
    <recommendedName>
        <fullName evidence="13">BK channel</fullName>
    </recommendedName>
</protein>
<evidence type="ECO:0000313" key="19">
    <source>
        <dbReference type="EMBL" id="CAG5125269.1"/>
    </source>
</evidence>
<evidence type="ECO:0000256" key="16">
    <source>
        <dbReference type="SAM" id="Phobius"/>
    </source>
</evidence>
<dbReference type="OrthoDB" id="10035564at2759"/>
<keyword evidence="9 16" id="KW-1133">Transmembrane helix</keyword>
<feature type="transmembrane region" description="Helical" evidence="16">
    <location>
        <begin position="20"/>
        <end position="49"/>
    </location>
</feature>
<sequence length="315" mass="36095">MKNTTSYSMLTSCKTEERHWFSFLASSLVTFGGGFVVILIHKIITLLLFNKKSSSQASNQTKTGSVDHKNNLKTSDPETGWMTEAKDWAGELISGQTTTGRILFVAANDKLWFWVELFSFVDYFTIPPSFVAIYLDRNWLGLRFLRALRLMSIPDILTYLNVLRTSTVIRLVQLIVSFISLWFTAAGFLHLLENSGDPFYGFTNSHHLTYWECLYFLMVTMSTVGFGDINATTVLGKMFVVIFIMIFIGFFASFVPEIAEFLENRSKYGGTYKKKRGKRHVVVCGHITFYSVSNFLKDFLHEDREDVDVEIVFIH</sequence>
<evidence type="ECO:0000256" key="11">
    <source>
        <dbReference type="ARBA" id="ARBA00023136"/>
    </source>
</evidence>
<evidence type="ECO:0000259" key="18">
    <source>
        <dbReference type="Pfam" id="PF22614"/>
    </source>
</evidence>
<feature type="non-terminal residue" evidence="19">
    <location>
        <position position="1"/>
    </location>
</feature>
<feature type="non-terminal residue" evidence="19">
    <location>
        <position position="315"/>
    </location>
</feature>
<keyword evidence="12" id="KW-0407">Ion channel</keyword>
<evidence type="ECO:0000256" key="15">
    <source>
        <dbReference type="SAM" id="MobiDB-lite"/>
    </source>
</evidence>
<dbReference type="InterPro" id="IPR003148">
    <property type="entry name" value="RCK_N"/>
</dbReference>
<reference evidence="19" key="1">
    <citation type="submission" date="2021-04" db="EMBL/GenBank/DDBJ databases">
        <authorList>
            <consortium name="Molecular Ecology Group"/>
        </authorList>
    </citation>
    <scope>NUCLEOTIDE SEQUENCE</scope>
</reference>
<feature type="domain" description="RCK N-terminal" evidence="18">
    <location>
        <begin position="278"/>
        <end position="315"/>
    </location>
</feature>
<dbReference type="PANTHER" id="PTHR10027:SF33">
    <property type="entry name" value="CALCIUM-ACTIVATED POTASSIUM CHANNEL SUBUNIT ALPHA-1-RELATED"/>
    <property type="match status" value="1"/>
</dbReference>